<protein>
    <recommendedName>
        <fullName evidence="3">NTF2 domain-containing protein</fullName>
    </recommendedName>
</protein>
<feature type="compositionally biased region" description="Low complexity" evidence="2">
    <location>
        <begin position="202"/>
        <end position="215"/>
    </location>
</feature>
<dbReference type="AlphaFoldDB" id="A0A9K3GHK1"/>
<dbReference type="GO" id="GO:0003729">
    <property type="term" value="F:mRNA binding"/>
    <property type="evidence" value="ECO:0007669"/>
    <property type="project" value="TreeGrafter"/>
</dbReference>
<feature type="compositionally biased region" description="Basic and acidic residues" evidence="2">
    <location>
        <begin position="216"/>
        <end position="275"/>
    </location>
</feature>
<keyword evidence="1" id="KW-0694">RNA-binding</keyword>
<accession>A0A9K3GHK1</accession>
<feature type="region of interest" description="Disordered" evidence="2">
    <location>
        <begin position="154"/>
        <end position="304"/>
    </location>
</feature>
<keyword evidence="5" id="KW-1185">Reference proteome</keyword>
<dbReference type="InterPro" id="IPR018222">
    <property type="entry name" value="Nuclear_transport_factor_2_euk"/>
</dbReference>
<dbReference type="PROSITE" id="PS50177">
    <property type="entry name" value="NTF2_DOMAIN"/>
    <property type="match status" value="1"/>
</dbReference>
<comment type="caution">
    <text evidence="4">The sequence shown here is derived from an EMBL/GenBank/DDBJ whole genome shotgun (WGS) entry which is preliminary data.</text>
</comment>
<dbReference type="Proteomes" id="UP000265618">
    <property type="component" value="Unassembled WGS sequence"/>
</dbReference>
<dbReference type="PANTHER" id="PTHR10693">
    <property type="entry name" value="RAS GTPASE-ACTIVATING PROTEIN-BINDING PROTEIN"/>
    <property type="match status" value="1"/>
</dbReference>
<feature type="region of interest" description="Disordered" evidence="2">
    <location>
        <begin position="385"/>
        <end position="431"/>
    </location>
</feature>
<feature type="compositionally biased region" description="Basic and acidic residues" evidence="2">
    <location>
        <begin position="284"/>
        <end position="297"/>
    </location>
</feature>
<gene>
    <name evidence="4" type="ORF">KIPB_004594</name>
</gene>
<dbReference type="InterPro" id="IPR039539">
    <property type="entry name" value="Ras_GTPase_bind_prot"/>
</dbReference>
<evidence type="ECO:0000256" key="1">
    <source>
        <dbReference type="ARBA" id="ARBA00022884"/>
    </source>
</evidence>
<feature type="domain" description="NTF2" evidence="3">
    <location>
        <begin position="6"/>
        <end position="135"/>
    </location>
</feature>
<evidence type="ECO:0000313" key="4">
    <source>
        <dbReference type="EMBL" id="GIQ83293.1"/>
    </source>
</evidence>
<dbReference type="InterPro" id="IPR002075">
    <property type="entry name" value="NTF2_dom"/>
</dbReference>
<evidence type="ECO:0000259" key="3">
    <source>
        <dbReference type="PROSITE" id="PS50177"/>
    </source>
</evidence>
<reference evidence="4 5" key="1">
    <citation type="journal article" date="2018" name="PLoS ONE">
        <title>The draft genome of Kipferlia bialata reveals reductive genome evolution in fornicate parasites.</title>
        <authorList>
            <person name="Tanifuji G."/>
            <person name="Takabayashi S."/>
            <person name="Kume K."/>
            <person name="Takagi M."/>
            <person name="Nakayama T."/>
            <person name="Kamikawa R."/>
            <person name="Inagaki Y."/>
            <person name="Hashimoto T."/>
        </authorList>
    </citation>
    <scope>NUCLEOTIDE SEQUENCE [LARGE SCALE GENOMIC DNA]</scope>
    <source>
        <strain evidence="4">NY0173</strain>
    </source>
</reference>
<evidence type="ECO:0000313" key="5">
    <source>
        <dbReference type="Proteomes" id="UP000265618"/>
    </source>
</evidence>
<name>A0A9K3GHK1_9EUKA</name>
<dbReference type="GO" id="GO:0005829">
    <property type="term" value="C:cytosol"/>
    <property type="evidence" value="ECO:0007669"/>
    <property type="project" value="TreeGrafter"/>
</dbReference>
<dbReference type="SUPFAM" id="SSF54427">
    <property type="entry name" value="NTF2-like"/>
    <property type="match status" value="1"/>
</dbReference>
<feature type="compositionally biased region" description="Basic and acidic residues" evidence="2">
    <location>
        <begin position="418"/>
        <end position="431"/>
    </location>
</feature>
<dbReference type="InterPro" id="IPR032710">
    <property type="entry name" value="NTF2-like_dom_sf"/>
</dbReference>
<feature type="compositionally biased region" description="Acidic residues" evidence="2">
    <location>
        <begin position="154"/>
        <end position="168"/>
    </location>
</feature>
<dbReference type="Pfam" id="PF02136">
    <property type="entry name" value="NTF2"/>
    <property type="match status" value="1"/>
</dbReference>
<sequence length="431" mass="48100">MNGRSLGCKFASEYYTTLLTDPEHCIIFYHDKVATTVTHSSQTAGEVIKQYNTAEEVAEFIKTEFTSYGDHVKLKSIDCSAYEGGLLIMCSGSIFAHHVETKTFWESFHLDNIVTVGPKGQPLTAYIVRSSILRLEEVPGAPVTTPAVVAEAVEEVVEEKEEEEEEPVAEAPKAEAEVEAKAETPAPEAEAENEAPKEAEPEPVATEAVAEAVAEVEPKEAKETKEAKEAKEAKEEAPKAKAEPRERRPRREREAKGKAEPRREKEAKPRADRSKATPKPRATGKGERERRNPEERKRPARGKTRCFIELTGDLGMDDMQAIVSRYGQVERVMPAREVNSFTRGMQQHDDTTHTVMVEYAAEVWAAIPKEPIQCKGVSVRFVRAKGRSGPAGAASRSRGVHGAEREQNTARNQRWKRERAEKERQRQKPSE</sequence>
<dbReference type="GO" id="GO:1990904">
    <property type="term" value="C:ribonucleoprotein complex"/>
    <property type="evidence" value="ECO:0007669"/>
    <property type="project" value="TreeGrafter"/>
</dbReference>
<dbReference type="Gene3D" id="3.10.450.50">
    <property type="match status" value="1"/>
</dbReference>
<proteinExistence type="predicted"/>
<dbReference type="PANTHER" id="PTHR10693:SF20">
    <property type="entry name" value="AT27578P"/>
    <property type="match status" value="1"/>
</dbReference>
<evidence type="ECO:0000256" key="2">
    <source>
        <dbReference type="SAM" id="MobiDB-lite"/>
    </source>
</evidence>
<organism evidence="4 5">
    <name type="scientific">Kipferlia bialata</name>
    <dbReference type="NCBI Taxonomy" id="797122"/>
    <lineage>
        <taxon>Eukaryota</taxon>
        <taxon>Metamonada</taxon>
        <taxon>Carpediemonas-like organisms</taxon>
        <taxon>Kipferlia</taxon>
    </lineage>
</organism>
<dbReference type="EMBL" id="BDIP01000992">
    <property type="protein sequence ID" value="GIQ83293.1"/>
    <property type="molecule type" value="Genomic_DNA"/>
</dbReference>
<feature type="compositionally biased region" description="Basic and acidic residues" evidence="2">
    <location>
        <begin position="172"/>
        <end position="182"/>
    </location>
</feature>